<dbReference type="eggNOG" id="COG0003">
    <property type="taxonomic scope" value="Bacteria"/>
</dbReference>
<name>H5XAK6_9PSEU</name>
<dbReference type="GO" id="GO:0005524">
    <property type="term" value="F:ATP binding"/>
    <property type="evidence" value="ECO:0007669"/>
    <property type="project" value="InterPro"/>
</dbReference>
<accession>H5XAK6</accession>
<dbReference type="OrthoDB" id="9780677at2"/>
<dbReference type="EMBL" id="CM001439">
    <property type="protein sequence ID" value="EHR50438.1"/>
    <property type="molecule type" value="Genomic_DNA"/>
</dbReference>
<evidence type="ECO:0000256" key="1">
    <source>
        <dbReference type="ARBA" id="ARBA00011040"/>
    </source>
</evidence>
<dbReference type="InterPro" id="IPR025723">
    <property type="entry name" value="ArsA/GET3_ATPase-like"/>
</dbReference>
<evidence type="ECO:0000313" key="4">
    <source>
        <dbReference type="EMBL" id="EHR50438.1"/>
    </source>
</evidence>
<dbReference type="InterPro" id="IPR008978">
    <property type="entry name" value="HSP20-like_chaperone"/>
</dbReference>
<evidence type="ECO:0000259" key="3">
    <source>
        <dbReference type="Pfam" id="PF17886"/>
    </source>
</evidence>
<sequence>MRVLLFTGKGGVGKTTLAAATAACLARRGRKTLVVSTDPAHSLSDAFGLPLAAEPAEVESSLHAAQVDARGLVDSAWTTLREQLRAALTGAGLDALEAAELTVLPGVDELLALTEVRRLIETGPWDSVVVDCGPTAETLRLLALPEAVSGYLARAYGWKTRFGLSRSVQRLATHLESLRELLTDRETTTVRLVLTPERMVVAETRRTLTSLALRGIRVDGLVANRLVPAPGRWRGSAAAWLRTRRAEQERVLEELRACGLGEPQLRSVEHRAAEPVGLAALLEIADELYGQASPLTGEYDSAPLLRVSDVDNGYELRIALPLSRDSVVDLARVDDDLAVTVDGFRRLLALPEALRPCRVVGAESDARGLLVRLEKSS</sequence>
<dbReference type="Proteomes" id="UP000004926">
    <property type="component" value="Chromosome"/>
</dbReference>
<proteinExistence type="inferred from homology"/>
<reference evidence="4 5" key="1">
    <citation type="journal article" date="2012" name="Stand. Genomic Sci.">
        <title>Genome sequence of the ocean sediment bacterium Saccharomonospora marina type strain (XMU15(T)).</title>
        <authorList>
            <person name="Klenk H.P."/>
            <person name="Lu M."/>
            <person name="Lucas S."/>
            <person name="Lapidus A."/>
            <person name="Copeland A."/>
            <person name="Pitluck S."/>
            <person name="Goodwin L.A."/>
            <person name="Han C."/>
            <person name="Tapia R."/>
            <person name="Brambilla E.M."/>
            <person name="Potter G."/>
            <person name="Land M."/>
            <person name="Ivanova N."/>
            <person name="Rohde M."/>
            <person name="Goker M."/>
            <person name="Detter J.C."/>
            <person name="Li W.J."/>
            <person name="Kyrpides N.C."/>
            <person name="Woyke T."/>
        </authorList>
    </citation>
    <scope>NUCLEOTIDE SEQUENCE [LARGE SCALE GENOMIC DNA]</scope>
    <source>
        <strain evidence="4 5">XMU15</strain>
    </source>
</reference>
<keyword evidence="5" id="KW-1185">Reference proteome</keyword>
<dbReference type="STRING" id="882083.SacmaDRAFT_2184"/>
<dbReference type="Gene3D" id="2.60.40.790">
    <property type="match status" value="1"/>
</dbReference>
<dbReference type="PANTHER" id="PTHR10803:SF3">
    <property type="entry name" value="ATPASE GET3"/>
    <property type="match status" value="1"/>
</dbReference>
<gene>
    <name evidence="4" type="ORF">SacmaDRAFT_2184</name>
</gene>
<protein>
    <submittedName>
        <fullName evidence="4">Arsenite-activated ATPase ArsA</fullName>
    </submittedName>
</protein>
<evidence type="ECO:0000259" key="2">
    <source>
        <dbReference type="Pfam" id="PF02374"/>
    </source>
</evidence>
<dbReference type="Pfam" id="PF17886">
    <property type="entry name" value="ArsA_HSP20"/>
    <property type="match status" value="1"/>
</dbReference>
<dbReference type="Gene3D" id="3.40.50.300">
    <property type="entry name" value="P-loop containing nucleotide triphosphate hydrolases"/>
    <property type="match status" value="1"/>
</dbReference>
<evidence type="ECO:0000313" key="5">
    <source>
        <dbReference type="Proteomes" id="UP000004926"/>
    </source>
</evidence>
<comment type="similarity">
    <text evidence="1">Belongs to the arsA ATPase family.</text>
</comment>
<dbReference type="GO" id="GO:0016887">
    <property type="term" value="F:ATP hydrolysis activity"/>
    <property type="evidence" value="ECO:0007669"/>
    <property type="project" value="InterPro"/>
</dbReference>
<dbReference type="NCBIfam" id="TIGR00345">
    <property type="entry name" value="GET3_arsA_TRC40"/>
    <property type="match status" value="1"/>
</dbReference>
<dbReference type="InterPro" id="IPR027417">
    <property type="entry name" value="P-loop_NTPase"/>
</dbReference>
<dbReference type="CDD" id="cd02035">
    <property type="entry name" value="ArsA"/>
    <property type="match status" value="1"/>
</dbReference>
<dbReference type="AlphaFoldDB" id="H5XAK6"/>
<dbReference type="RefSeq" id="WP_009153823.1">
    <property type="nucleotide sequence ID" value="NZ_CM001439.1"/>
</dbReference>
<dbReference type="HOGENOM" id="CLU_040761_1_0_11"/>
<organism evidence="4 5">
    <name type="scientific">Saccharomonospora marina XMU15</name>
    <dbReference type="NCBI Taxonomy" id="882083"/>
    <lineage>
        <taxon>Bacteria</taxon>
        <taxon>Bacillati</taxon>
        <taxon>Actinomycetota</taxon>
        <taxon>Actinomycetes</taxon>
        <taxon>Pseudonocardiales</taxon>
        <taxon>Pseudonocardiaceae</taxon>
        <taxon>Saccharomonospora</taxon>
    </lineage>
</organism>
<dbReference type="PANTHER" id="PTHR10803">
    <property type="entry name" value="ARSENICAL PUMP-DRIVING ATPASE ARSENITE-TRANSLOCATING ATPASE"/>
    <property type="match status" value="1"/>
</dbReference>
<dbReference type="Pfam" id="PF02374">
    <property type="entry name" value="ArsA_ATPase"/>
    <property type="match status" value="1"/>
</dbReference>
<dbReference type="SUPFAM" id="SSF52540">
    <property type="entry name" value="P-loop containing nucleoside triphosphate hydrolases"/>
    <property type="match status" value="1"/>
</dbReference>
<dbReference type="InterPro" id="IPR016300">
    <property type="entry name" value="ATPase_ArsA/GET3"/>
</dbReference>
<feature type="domain" description="ArsA HSP20-like" evidence="3">
    <location>
        <begin position="311"/>
        <end position="371"/>
    </location>
</feature>
<feature type="domain" description="ArsA/GET3 Anion-transporting ATPase-like" evidence="2">
    <location>
        <begin position="1"/>
        <end position="289"/>
    </location>
</feature>
<dbReference type="InterPro" id="IPR040612">
    <property type="entry name" value="ArsA_HSP20-like"/>
</dbReference>